<reference evidence="1 2" key="1">
    <citation type="journal article" date="2016" name="Nat. Commun.">
        <title>Thousands of microbial genomes shed light on interconnected biogeochemical processes in an aquifer system.</title>
        <authorList>
            <person name="Anantharaman K."/>
            <person name="Brown C.T."/>
            <person name="Hug L.A."/>
            <person name="Sharon I."/>
            <person name="Castelle C.J."/>
            <person name="Probst A.J."/>
            <person name="Thomas B.C."/>
            <person name="Singh A."/>
            <person name="Wilkins M.J."/>
            <person name="Karaoz U."/>
            <person name="Brodie E.L."/>
            <person name="Williams K.H."/>
            <person name="Hubbard S.S."/>
            <person name="Banfield J.F."/>
        </authorList>
    </citation>
    <scope>NUCLEOTIDE SEQUENCE [LARGE SCALE GENOMIC DNA]</scope>
</reference>
<protein>
    <submittedName>
        <fullName evidence="1">Uncharacterized protein</fullName>
    </submittedName>
</protein>
<dbReference type="EMBL" id="MHOR01000016">
    <property type="protein sequence ID" value="OGZ67083.1"/>
    <property type="molecule type" value="Genomic_DNA"/>
</dbReference>
<name>A0A1G2HX75_9BACT</name>
<organism evidence="1 2">
    <name type="scientific">Candidatus Staskawiczbacteria bacterium RIFCSPHIGHO2_02_FULL_34_10</name>
    <dbReference type="NCBI Taxonomy" id="1802205"/>
    <lineage>
        <taxon>Bacteria</taxon>
        <taxon>Candidatus Staskawicziibacteriota</taxon>
    </lineage>
</organism>
<dbReference type="AlphaFoldDB" id="A0A1G2HX75"/>
<dbReference type="Proteomes" id="UP000178380">
    <property type="component" value="Unassembled WGS sequence"/>
</dbReference>
<proteinExistence type="predicted"/>
<evidence type="ECO:0000313" key="2">
    <source>
        <dbReference type="Proteomes" id="UP000178380"/>
    </source>
</evidence>
<sequence>MSKKRWVFFILILIFAILLTFKLTPYINYWNDYVYLMNVEQDLSKDLEQYKEDSDYIEDKRIYIGICFPDRMVNTNQEAMKIAADSLIILKDEKSFKYLGIEKRFWYHVYVFHPIIKKQLAFK</sequence>
<gene>
    <name evidence="1" type="ORF">A3C58_01280</name>
</gene>
<comment type="caution">
    <text evidence="1">The sequence shown here is derived from an EMBL/GenBank/DDBJ whole genome shotgun (WGS) entry which is preliminary data.</text>
</comment>
<evidence type="ECO:0000313" key="1">
    <source>
        <dbReference type="EMBL" id="OGZ67083.1"/>
    </source>
</evidence>
<accession>A0A1G2HX75</accession>